<dbReference type="PROSITE" id="PS50005">
    <property type="entry name" value="TPR"/>
    <property type="match status" value="1"/>
</dbReference>
<dbReference type="GeneID" id="103594157"/>
<gene>
    <name evidence="3" type="primary">TTC34</name>
</gene>
<keyword evidence="2" id="KW-1185">Reference proteome</keyword>
<dbReference type="InterPro" id="IPR042161">
    <property type="entry name" value="TTC34"/>
</dbReference>
<accession>A0ABM0R4M2</accession>
<evidence type="ECO:0000313" key="2">
    <source>
        <dbReference type="Proteomes" id="UP000694923"/>
    </source>
</evidence>
<proteinExistence type="predicted"/>
<organism evidence="2 3">
    <name type="scientific">Galeopterus variegatus</name>
    <name type="common">Malayan flying lemur</name>
    <name type="synonym">Cynocephalus variegatus</name>
    <dbReference type="NCBI Taxonomy" id="482537"/>
    <lineage>
        <taxon>Eukaryota</taxon>
        <taxon>Metazoa</taxon>
        <taxon>Chordata</taxon>
        <taxon>Craniata</taxon>
        <taxon>Vertebrata</taxon>
        <taxon>Euteleostomi</taxon>
        <taxon>Mammalia</taxon>
        <taxon>Eutheria</taxon>
        <taxon>Euarchontoglires</taxon>
        <taxon>Dermoptera</taxon>
        <taxon>Cynocephalidae</taxon>
        <taxon>Galeopterus</taxon>
    </lineage>
</organism>
<sequence length="337" mass="36227">EAVDNIVSALKVDPGTVVPEIRSLKLEAQALLTQGLYSHCRALLSRLPDTRAPLGDKDSQGLLAVGEALIKIDAGKHSWHILLTDILIALGSYEEAGAHLLKALHPAPPSEAARARLGLLRLKKGDVPAAAQDLQCLAEMDTHDLGFLLRLLEASERQSLTQAASQEARTLLDAGQPRQALGYCSLAVLAGSGSACHLRLRATCLAELREFGRALKDLDRVLREGAEDSDLPSQAEDFCSRGRLLLSLGDEEGAAGAFSQALKLAPTLAQGSLWEQPGRAPTACVFLHLGLRCLEEQRYAEAWTAAENGLLVDPDHSGLKRLKVRTRREASSGCRLH</sequence>
<dbReference type="Proteomes" id="UP000694923">
    <property type="component" value="Unplaced"/>
</dbReference>
<feature type="non-terminal residue" evidence="3">
    <location>
        <position position="1"/>
    </location>
</feature>
<dbReference type="PANTHER" id="PTHR44874:SF1">
    <property type="entry name" value="TETRATRICOPEPTIDE REPEAT PROTEIN 34"/>
    <property type="match status" value="1"/>
</dbReference>
<dbReference type="SMART" id="SM00028">
    <property type="entry name" value="TPR"/>
    <property type="match status" value="4"/>
</dbReference>
<keyword evidence="1" id="KW-0802">TPR repeat</keyword>
<dbReference type="Gene3D" id="1.25.40.10">
    <property type="entry name" value="Tetratricopeptide repeat domain"/>
    <property type="match status" value="2"/>
</dbReference>
<dbReference type="InterPro" id="IPR011990">
    <property type="entry name" value="TPR-like_helical_dom_sf"/>
</dbReference>
<evidence type="ECO:0000313" key="3">
    <source>
        <dbReference type="RefSeq" id="XP_008575563.1"/>
    </source>
</evidence>
<name>A0ABM0R4M2_GALVR</name>
<feature type="repeat" description="TPR" evidence="1">
    <location>
        <begin position="235"/>
        <end position="268"/>
    </location>
</feature>
<dbReference type="InterPro" id="IPR019734">
    <property type="entry name" value="TPR_rpt"/>
</dbReference>
<dbReference type="RefSeq" id="XP_008575563.1">
    <property type="nucleotide sequence ID" value="XM_008577341.1"/>
</dbReference>
<evidence type="ECO:0000256" key="1">
    <source>
        <dbReference type="PROSITE-ProRule" id="PRU00339"/>
    </source>
</evidence>
<reference evidence="3" key="1">
    <citation type="submission" date="2025-08" db="UniProtKB">
        <authorList>
            <consortium name="RefSeq"/>
        </authorList>
    </citation>
    <scope>IDENTIFICATION</scope>
</reference>
<dbReference type="PANTHER" id="PTHR44874">
    <property type="entry name" value="TETRATRICOPEPTIDE REPEAT PROTEIN 34"/>
    <property type="match status" value="1"/>
</dbReference>
<protein>
    <submittedName>
        <fullName evidence="3">Tetratricopeptide repeat protein 34</fullName>
    </submittedName>
</protein>
<dbReference type="SUPFAM" id="SSF48452">
    <property type="entry name" value="TPR-like"/>
    <property type="match status" value="2"/>
</dbReference>